<keyword evidence="4" id="KW-0575">Peroxidase</keyword>
<evidence type="ECO:0000259" key="3">
    <source>
        <dbReference type="PROSITE" id="PS51352"/>
    </source>
</evidence>
<dbReference type="EC" id="1.11.1.24" evidence="4"/>
<evidence type="ECO:0000256" key="2">
    <source>
        <dbReference type="SAM" id="SignalP"/>
    </source>
</evidence>
<proteinExistence type="predicted"/>
<dbReference type="PROSITE" id="PS51352">
    <property type="entry name" value="THIOREDOXIN_2"/>
    <property type="match status" value="1"/>
</dbReference>
<protein>
    <submittedName>
        <fullName evidence="4">Peroxiredoxin</fullName>
        <ecNumber evidence="4">1.11.1.24</ecNumber>
    </submittedName>
</protein>
<dbReference type="RefSeq" id="WP_407348606.1">
    <property type="nucleotide sequence ID" value="NZ_CP136864.1"/>
</dbReference>
<dbReference type="EMBL" id="CP136864">
    <property type="protein sequence ID" value="WOJ93967.1"/>
    <property type="molecule type" value="Genomic_DNA"/>
</dbReference>
<evidence type="ECO:0000256" key="1">
    <source>
        <dbReference type="ARBA" id="ARBA00023284"/>
    </source>
</evidence>
<evidence type="ECO:0000313" key="4">
    <source>
        <dbReference type="EMBL" id="WOJ93967.1"/>
    </source>
</evidence>
<dbReference type="Pfam" id="PF00578">
    <property type="entry name" value="AhpC-TSA"/>
    <property type="match status" value="1"/>
</dbReference>
<accession>A0ABZ0I393</accession>
<keyword evidence="2" id="KW-0732">Signal</keyword>
<feature type="domain" description="Thioredoxin" evidence="3">
    <location>
        <begin position="28"/>
        <end position="174"/>
    </location>
</feature>
<evidence type="ECO:0000313" key="5">
    <source>
        <dbReference type="Proteomes" id="UP001626537"/>
    </source>
</evidence>
<organism evidence="4 5">
    <name type="scientific">Congregibacter variabilis</name>
    <dbReference type="NCBI Taxonomy" id="3081200"/>
    <lineage>
        <taxon>Bacteria</taxon>
        <taxon>Pseudomonadati</taxon>
        <taxon>Pseudomonadota</taxon>
        <taxon>Gammaproteobacteria</taxon>
        <taxon>Cellvibrionales</taxon>
        <taxon>Halieaceae</taxon>
        <taxon>Congregibacter</taxon>
    </lineage>
</organism>
<dbReference type="CDD" id="cd03017">
    <property type="entry name" value="PRX_BCP"/>
    <property type="match status" value="1"/>
</dbReference>
<feature type="signal peptide" evidence="2">
    <location>
        <begin position="1"/>
        <end position="26"/>
    </location>
</feature>
<dbReference type="GO" id="GO:0140824">
    <property type="term" value="F:thioredoxin-dependent peroxiredoxin activity"/>
    <property type="evidence" value="ECO:0007669"/>
    <property type="project" value="UniProtKB-EC"/>
</dbReference>
<dbReference type="InterPro" id="IPR050455">
    <property type="entry name" value="Tpx_Peroxidase_subfamily"/>
</dbReference>
<dbReference type="InterPro" id="IPR013766">
    <property type="entry name" value="Thioredoxin_domain"/>
</dbReference>
<keyword evidence="5" id="KW-1185">Reference proteome</keyword>
<name>A0ABZ0I393_9GAMM</name>
<keyword evidence="1" id="KW-0676">Redox-active center</keyword>
<dbReference type="InterPro" id="IPR036249">
    <property type="entry name" value="Thioredoxin-like_sf"/>
</dbReference>
<feature type="chain" id="PRO_5047431476" evidence="2">
    <location>
        <begin position="27"/>
        <end position="179"/>
    </location>
</feature>
<keyword evidence="4" id="KW-0560">Oxidoreductase</keyword>
<sequence length="179" mass="19447">MQYFAIASLRMLFIAALSLLAAFAHAELKVGDMAPDFSLAASDGQTYNLSDYRGKQAVVLAWFPRAFTSGCTVECKSLAENGEQIRKFDVSYFMASTDPVEKNAEFAQDTGADFPLLSDPDGKVATAYGVFTMGFARRYTYYIDVNGVISHIDSAVKPSTSAEDMIANLEKLGVSKTDS</sequence>
<dbReference type="InterPro" id="IPR000866">
    <property type="entry name" value="AhpC/TSA"/>
</dbReference>
<dbReference type="PANTHER" id="PTHR43110:SF1">
    <property type="entry name" value="THIOL PEROXIDASE"/>
    <property type="match status" value="1"/>
</dbReference>
<gene>
    <name evidence="4" type="ORF">R0135_02060</name>
</gene>
<dbReference type="Gene3D" id="3.40.30.10">
    <property type="entry name" value="Glutaredoxin"/>
    <property type="match status" value="1"/>
</dbReference>
<dbReference type="SUPFAM" id="SSF52833">
    <property type="entry name" value="Thioredoxin-like"/>
    <property type="match status" value="1"/>
</dbReference>
<reference evidence="4 5" key="1">
    <citation type="submission" date="2023-10" db="EMBL/GenBank/DDBJ databases">
        <title>Two novel species belonging to the OM43/NOR5 clade.</title>
        <authorList>
            <person name="Park M."/>
        </authorList>
    </citation>
    <scope>NUCLEOTIDE SEQUENCE [LARGE SCALE GENOMIC DNA]</scope>
    <source>
        <strain evidence="4 5">IMCC43200</strain>
    </source>
</reference>
<dbReference type="Proteomes" id="UP001626537">
    <property type="component" value="Chromosome"/>
</dbReference>
<dbReference type="PANTHER" id="PTHR43110">
    <property type="entry name" value="THIOL PEROXIDASE"/>
    <property type="match status" value="1"/>
</dbReference>